<dbReference type="EMBL" id="OIVN01006145">
    <property type="protein sequence ID" value="SPD26129.1"/>
    <property type="molecule type" value="Genomic_DNA"/>
</dbReference>
<dbReference type="InterPro" id="IPR054722">
    <property type="entry name" value="PolX-like_BBD"/>
</dbReference>
<evidence type="ECO:0000313" key="4">
    <source>
        <dbReference type="EMBL" id="SPD26129.1"/>
    </source>
</evidence>
<feature type="compositionally biased region" description="Polar residues" evidence="2">
    <location>
        <begin position="267"/>
        <end position="277"/>
    </location>
</feature>
<accession>A0A2N9IPR6</accession>
<feature type="compositionally biased region" description="Low complexity" evidence="2">
    <location>
        <begin position="245"/>
        <end position="266"/>
    </location>
</feature>
<dbReference type="Pfam" id="PF14223">
    <property type="entry name" value="Retrotran_gag_2"/>
    <property type="match status" value="1"/>
</dbReference>
<dbReference type="PANTHER" id="PTHR47481">
    <property type="match status" value="1"/>
</dbReference>
<dbReference type="InterPro" id="IPR036875">
    <property type="entry name" value="Znf_CCHC_sf"/>
</dbReference>
<dbReference type="Pfam" id="PF22936">
    <property type="entry name" value="Pol_BBD"/>
    <property type="match status" value="1"/>
</dbReference>
<keyword evidence="1" id="KW-0863">Zinc-finger</keyword>
<gene>
    <name evidence="4" type="ORF">FSB_LOCUS54011</name>
</gene>
<dbReference type="GO" id="GO:0003676">
    <property type="term" value="F:nucleic acid binding"/>
    <property type="evidence" value="ECO:0007669"/>
    <property type="project" value="InterPro"/>
</dbReference>
<sequence length="507" mass="56286">MVDSSTSNGPHSQFPLPTPPSPLLLLLNMSNLMSIKLDCVNYIVWKLQLTTILEAYSMIDHIDGLVPKPSQYLVDADENFTTRANPSFLSWKKRDKALLTLIYSTLSPPVLVMVVGLNSAQEVWNTLEQRFTSTTRANVLNLKLELQSVKKGNDSINAYMQRVKTARDKLSAVGVQIDDEEMLHMILKGLPKEYSSFNFAIRTRDDFLTFEKLSVLLQTEKKSINESSDINTTLAIGGGRSGNFYPQSQNQYSQNQFSQGSQGSQPTFNGQNPNSFNKPEHNRPTCQICGKIGHYAIDCYHRMDFAYQGKHPPTKLAAMANASILNITQGNNDTWLIDSGASDHITANLNNLNQPIPFKGPEQVSVGNGQNLPIQNIGNTQLHTKLHHFRLRNVLYVPRIASNLLSIHKLCLHNNCLPRMDFAYQGKNPPTKLAAMANASILTITQGNKDTWFIDSGASDHITANLNNLNQPIPFKGPEQVSVGNGQNLPIQNIGFTYGENPLPGPE</sequence>
<keyword evidence="1" id="KW-0479">Metal-binding</keyword>
<keyword evidence="1" id="KW-0862">Zinc</keyword>
<feature type="region of interest" description="Disordered" evidence="2">
    <location>
        <begin position="245"/>
        <end position="280"/>
    </location>
</feature>
<evidence type="ECO:0000259" key="3">
    <source>
        <dbReference type="PROSITE" id="PS50158"/>
    </source>
</evidence>
<proteinExistence type="predicted"/>
<dbReference type="PANTHER" id="PTHR47481:SF31">
    <property type="entry name" value="OS01G0873500 PROTEIN"/>
    <property type="match status" value="1"/>
</dbReference>
<reference evidence="4" key="1">
    <citation type="submission" date="2018-02" db="EMBL/GenBank/DDBJ databases">
        <authorList>
            <person name="Cohen D.B."/>
            <person name="Kent A.D."/>
        </authorList>
    </citation>
    <scope>NUCLEOTIDE SEQUENCE</scope>
</reference>
<evidence type="ECO:0000256" key="2">
    <source>
        <dbReference type="SAM" id="MobiDB-lite"/>
    </source>
</evidence>
<dbReference type="PROSITE" id="PS50158">
    <property type="entry name" value="ZF_CCHC"/>
    <property type="match status" value="1"/>
</dbReference>
<dbReference type="AlphaFoldDB" id="A0A2N9IPR6"/>
<dbReference type="InterPro" id="IPR001878">
    <property type="entry name" value="Znf_CCHC"/>
</dbReference>
<dbReference type="SUPFAM" id="SSF57756">
    <property type="entry name" value="Retrovirus zinc finger-like domains"/>
    <property type="match status" value="1"/>
</dbReference>
<name>A0A2N9IPR6_FAGSY</name>
<protein>
    <recommendedName>
        <fullName evidence="3">CCHC-type domain-containing protein</fullName>
    </recommendedName>
</protein>
<evidence type="ECO:0000256" key="1">
    <source>
        <dbReference type="PROSITE-ProRule" id="PRU00047"/>
    </source>
</evidence>
<organism evidence="4">
    <name type="scientific">Fagus sylvatica</name>
    <name type="common">Beechnut</name>
    <dbReference type="NCBI Taxonomy" id="28930"/>
    <lineage>
        <taxon>Eukaryota</taxon>
        <taxon>Viridiplantae</taxon>
        <taxon>Streptophyta</taxon>
        <taxon>Embryophyta</taxon>
        <taxon>Tracheophyta</taxon>
        <taxon>Spermatophyta</taxon>
        <taxon>Magnoliopsida</taxon>
        <taxon>eudicotyledons</taxon>
        <taxon>Gunneridae</taxon>
        <taxon>Pentapetalae</taxon>
        <taxon>rosids</taxon>
        <taxon>fabids</taxon>
        <taxon>Fagales</taxon>
        <taxon>Fagaceae</taxon>
        <taxon>Fagus</taxon>
    </lineage>
</organism>
<dbReference type="GO" id="GO:0008270">
    <property type="term" value="F:zinc ion binding"/>
    <property type="evidence" value="ECO:0007669"/>
    <property type="project" value="UniProtKB-KW"/>
</dbReference>
<feature type="domain" description="CCHC-type" evidence="3">
    <location>
        <begin position="286"/>
        <end position="299"/>
    </location>
</feature>